<evidence type="ECO:0000313" key="2">
    <source>
        <dbReference type="Proteomes" id="UP000031449"/>
    </source>
</evidence>
<name>A0A0B5ARA8_9BACL</name>
<accession>A0A0B5ARA8</accession>
<keyword evidence="2" id="KW-1185">Reference proteome</keyword>
<evidence type="ECO:0000313" key="1">
    <source>
        <dbReference type="EMBL" id="AJD92621.1"/>
    </source>
</evidence>
<dbReference type="EMBL" id="CP009416">
    <property type="protein sequence ID" value="AJD92621.1"/>
    <property type="molecule type" value="Genomic_DNA"/>
</dbReference>
<dbReference type="HOGENOM" id="CLU_3344627_0_0_9"/>
<gene>
    <name evidence="1" type="ORF">JMA_33040</name>
</gene>
<sequence length="37" mass="3915">MGVVNLGEVVRGSATRAKKRKGDVINWIGDGIMSNAN</sequence>
<dbReference type="AlphaFoldDB" id="A0A0B5ARA8"/>
<dbReference type="Proteomes" id="UP000031449">
    <property type="component" value="Chromosome"/>
</dbReference>
<dbReference type="KEGG" id="jeo:JMA_33040"/>
<dbReference type="BioCyc" id="JESP1508404:G14D9-12585-MONOMER"/>
<proteinExistence type="predicted"/>
<organism evidence="1 2">
    <name type="scientific">Jeotgalibacillus malaysiensis</name>
    <dbReference type="NCBI Taxonomy" id="1508404"/>
    <lineage>
        <taxon>Bacteria</taxon>
        <taxon>Bacillati</taxon>
        <taxon>Bacillota</taxon>
        <taxon>Bacilli</taxon>
        <taxon>Bacillales</taxon>
        <taxon>Caryophanaceae</taxon>
        <taxon>Jeotgalibacillus</taxon>
    </lineage>
</organism>
<protein>
    <submittedName>
        <fullName evidence="1">Uncharacterized protein</fullName>
    </submittedName>
</protein>
<dbReference type="STRING" id="1508404.JMA_33040"/>
<reference evidence="1 2" key="1">
    <citation type="submission" date="2014-08" db="EMBL/GenBank/DDBJ databases">
        <title>Complete genome of a marine bacteria Jeotgalibacillus malaysiensis.</title>
        <authorList>
            <person name="Yaakop A.S."/>
            <person name="Chan K.-G."/>
            <person name="Goh K.M."/>
        </authorList>
    </citation>
    <scope>NUCLEOTIDE SEQUENCE [LARGE SCALE GENOMIC DNA]</scope>
    <source>
        <strain evidence="1 2">D5</strain>
    </source>
</reference>